<dbReference type="SUPFAM" id="SSF56487">
    <property type="entry name" value="SRCR-like"/>
    <property type="match status" value="1"/>
</dbReference>
<dbReference type="GO" id="GO:0031638">
    <property type="term" value="P:zymogen activation"/>
    <property type="evidence" value="ECO:0007669"/>
    <property type="project" value="TreeGrafter"/>
</dbReference>
<dbReference type="AlphaFoldDB" id="A0AAD6A5R2"/>
<keyword evidence="5 8" id="KW-1015">Disulfide bond</keyword>
<dbReference type="GO" id="GO:0005615">
    <property type="term" value="C:extracellular space"/>
    <property type="evidence" value="ECO:0007669"/>
    <property type="project" value="TreeGrafter"/>
</dbReference>
<keyword evidence="3 11" id="KW-0732">Signal</keyword>
<evidence type="ECO:0000313" key="15">
    <source>
        <dbReference type="Proteomes" id="UP001219934"/>
    </source>
</evidence>
<dbReference type="EMBL" id="JAPTMU010000401">
    <property type="protein sequence ID" value="KAJ4918797.1"/>
    <property type="molecule type" value="Genomic_DNA"/>
</dbReference>
<keyword evidence="15" id="KW-1185">Reference proteome</keyword>
<sequence>MGSEQQGNLHRLVIVSFLLTSSSPAADGQVRLAGSNRCSGRVEIYHSSTWGTVCDDSWDQDDAQVVCRQLGCGFAQSAPREAHYGQGTGPIWLDDVGCSGSERSVTECTHPGFGAHNCGHSEDAGVVCSEKLPKPSLSMYPEVTWGQSVSITCSASTLPQQLFSKTTFILEKTSSSFRESRTPGSSSASFSIQEVNLDHEGWYRCQYQIRVSGSPFSDSVRLSVSVPQQKPTLSLTSPSGGVLGGPDGPEVTWGQSVSITCSASTLPQQLFSKTTFILEKTSSSFRESRTPGSSSASFSIQEVNLDHEGWYRCQYQIRVSGSTFSDSVRLSVSVPLQQPKLSVTSPSRGLFWSPEGAEVTRGHSFLLTCSIAPQYPGGLFSLLFSGSRLNVSRPAVNHSASFSFPAAGPEQQGSYSCLYEVTLSSRTFTSTQEAPLTVIITFPVMVLVSSVCGGALLLVLGGVFFFFLIRRRRPADLNQTPMSVTAINKYKEEEDEEEENVYVNVDDLVPQKKQKSGRGEEEDIDVSEQQENCADFREDEEDGEERESSEDDYVNVALSEQVVSGDDEDVYQNL</sequence>
<dbReference type="Gene3D" id="2.60.40.10">
    <property type="entry name" value="Immunoglobulins"/>
    <property type="match status" value="3"/>
</dbReference>
<dbReference type="PROSITE" id="PS00420">
    <property type="entry name" value="SRCR_1"/>
    <property type="match status" value="1"/>
</dbReference>
<keyword evidence="10" id="KW-0812">Transmembrane</keyword>
<feature type="disulfide bond" evidence="8">
    <location>
        <begin position="67"/>
        <end position="128"/>
    </location>
</feature>
<feature type="domain" description="Ig-like" evidence="13">
    <location>
        <begin position="339"/>
        <end position="429"/>
    </location>
</feature>
<dbReference type="SUPFAM" id="SSF48726">
    <property type="entry name" value="Immunoglobulin"/>
    <property type="match status" value="3"/>
</dbReference>
<dbReference type="PROSITE" id="PS50287">
    <property type="entry name" value="SRCR_2"/>
    <property type="match status" value="1"/>
</dbReference>
<dbReference type="SMART" id="SM00408">
    <property type="entry name" value="IGc2"/>
    <property type="match status" value="3"/>
</dbReference>
<feature type="region of interest" description="Disordered" evidence="9">
    <location>
        <begin position="512"/>
        <end position="554"/>
    </location>
</feature>
<feature type="domain" description="Ig-like" evidence="13">
    <location>
        <begin position="135"/>
        <end position="223"/>
    </location>
</feature>
<evidence type="ECO:0000256" key="5">
    <source>
        <dbReference type="ARBA" id="ARBA00023157"/>
    </source>
</evidence>
<evidence type="ECO:0000313" key="14">
    <source>
        <dbReference type="EMBL" id="KAJ4918797.1"/>
    </source>
</evidence>
<dbReference type="Gene3D" id="3.10.250.10">
    <property type="entry name" value="SRCR-like domain"/>
    <property type="match status" value="1"/>
</dbReference>
<dbReference type="SMART" id="SM00409">
    <property type="entry name" value="IG"/>
    <property type="match status" value="3"/>
</dbReference>
<keyword evidence="10" id="KW-1133">Transmembrane helix</keyword>
<feature type="transmembrane region" description="Helical" evidence="10">
    <location>
        <begin position="436"/>
        <end position="469"/>
    </location>
</feature>
<dbReference type="Pfam" id="PF00047">
    <property type="entry name" value="ig"/>
    <property type="match status" value="1"/>
</dbReference>
<dbReference type="InterPro" id="IPR007110">
    <property type="entry name" value="Ig-like_dom"/>
</dbReference>
<feature type="chain" id="PRO_5042158303" description="Deleted in malignant brain tumors 1 protein-like" evidence="11">
    <location>
        <begin position="29"/>
        <end position="574"/>
    </location>
</feature>
<feature type="disulfide bond" evidence="8">
    <location>
        <begin position="98"/>
        <end position="108"/>
    </location>
</feature>
<name>A0AAD6A5R2_9TELE</name>
<feature type="domain" description="SRCR" evidence="12">
    <location>
        <begin position="30"/>
        <end position="129"/>
    </location>
</feature>
<feature type="compositionally biased region" description="Acidic residues" evidence="9">
    <location>
        <begin position="537"/>
        <end position="553"/>
    </location>
</feature>
<dbReference type="InterPro" id="IPR003599">
    <property type="entry name" value="Ig_sub"/>
</dbReference>
<dbReference type="PANTHER" id="PTHR48071">
    <property type="entry name" value="SRCR DOMAIN-CONTAINING PROTEIN"/>
    <property type="match status" value="1"/>
</dbReference>
<accession>A0AAD6A5R2</accession>
<gene>
    <name evidence="14" type="ORF">JOQ06_021992</name>
</gene>
<evidence type="ECO:0000259" key="12">
    <source>
        <dbReference type="PROSITE" id="PS50287"/>
    </source>
</evidence>
<dbReference type="InterPro" id="IPR036772">
    <property type="entry name" value="SRCR-like_dom_sf"/>
</dbReference>
<dbReference type="FunFam" id="2.60.40.10:FF:000033">
    <property type="entry name" value="Killer cell immunoglobulin-like receptor"/>
    <property type="match status" value="1"/>
</dbReference>
<evidence type="ECO:0000256" key="3">
    <source>
        <dbReference type="ARBA" id="ARBA00022729"/>
    </source>
</evidence>
<evidence type="ECO:0000256" key="6">
    <source>
        <dbReference type="ARBA" id="ARBA00023180"/>
    </source>
</evidence>
<dbReference type="PROSITE" id="PS50835">
    <property type="entry name" value="IG_LIKE"/>
    <property type="match status" value="3"/>
</dbReference>
<dbReference type="InterPro" id="IPR001190">
    <property type="entry name" value="SRCR"/>
</dbReference>
<dbReference type="PANTHER" id="PTHR48071:SF15">
    <property type="entry name" value="SRCR DOMAIN-CONTAINING PROTEIN"/>
    <property type="match status" value="1"/>
</dbReference>
<comment type="subcellular location">
    <subcellularLocation>
        <location evidence="1">Secreted</location>
    </subcellularLocation>
</comment>
<protein>
    <recommendedName>
        <fullName evidence="16">Deleted in malignant brain tumors 1 protein-like</fullName>
    </recommendedName>
</protein>
<feature type="domain" description="Ig-like" evidence="13">
    <location>
        <begin position="231"/>
        <end position="331"/>
    </location>
</feature>
<evidence type="ECO:0000256" key="8">
    <source>
        <dbReference type="PROSITE-ProRule" id="PRU00196"/>
    </source>
</evidence>
<dbReference type="PRINTS" id="PR00258">
    <property type="entry name" value="SPERACTRCPTR"/>
</dbReference>
<keyword evidence="10" id="KW-0472">Membrane</keyword>
<comment type="caution">
    <text evidence="14">The sequence shown here is derived from an EMBL/GenBank/DDBJ whole genome shotgun (WGS) entry which is preliminary data.</text>
</comment>
<keyword evidence="4" id="KW-0677">Repeat</keyword>
<dbReference type="GO" id="GO:0005886">
    <property type="term" value="C:plasma membrane"/>
    <property type="evidence" value="ECO:0007669"/>
    <property type="project" value="TreeGrafter"/>
</dbReference>
<evidence type="ECO:0000259" key="13">
    <source>
        <dbReference type="PROSITE" id="PS50835"/>
    </source>
</evidence>
<evidence type="ECO:0000256" key="2">
    <source>
        <dbReference type="ARBA" id="ARBA00022525"/>
    </source>
</evidence>
<dbReference type="InterPro" id="IPR013151">
    <property type="entry name" value="Immunoglobulin_dom"/>
</dbReference>
<feature type="signal peptide" evidence="11">
    <location>
        <begin position="1"/>
        <end position="28"/>
    </location>
</feature>
<dbReference type="InterPro" id="IPR036179">
    <property type="entry name" value="Ig-like_dom_sf"/>
</dbReference>
<dbReference type="GO" id="GO:0004252">
    <property type="term" value="F:serine-type endopeptidase activity"/>
    <property type="evidence" value="ECO:0007669"/>
    <property type="project" value="TreeGrafter"/>
</dbReference>
<organism evidence="14 15">
    <name type="scientific">Pogonophryne albipinna</name>
    <dbReference type="NCBI Taxonomy" id="1090488"/>
    <lineage>
        <taxon>Eukaryota</taxon>
        <taxon>Metazoa</taxon>
        <taxon>Chordata</taxon>
        <taxon>Craniata</taxon>
        <taxon>Vertebrata</taxon>
        <taxon>Euteleostomi</taxon>
        <taxon>Actinopterygii</taxon>
        <taxon>Neopterygii</taxon>
        <taxon>Teleostei</taxon>
        <taxon>Neoteleostei</taxon>
        <taxon>Acanthomorphata</taxon>
        <taxon>Eupercaria</taxon>
        <taxon>Perciformes</taxon>
        <taxon>Notothenioidei</taxon>
        <taxon>Pogonophryne</taxon>
    </lineage>
</organism>
<keyword evidence="7" id="KW-0393">Immunoglobulin domain</keyword>
<evidence type="ECO:0000256" key="10">
    <source>
        <dbReference type="SAM" id="Phobius"/>
    </source>
</evidence>
<feature type="disulfide bond" evidence="8">
    <location>
        <begin position="54"/>
        <end position="118"/>
    </location>
</feature>
<evidence type="ECO:0000256" key="4">
    <source>
        <dbReference type="ARBA" id="ARBA00022737"/>
    </source>
</evidence>
<evidence type="ECO:0000256" key="9">
    <source>
        <dbReference type="SAM" id="MobiDB-lite"/>
    </source>
</evidence>
<evidence type="ECO:0008006" key="16">
    <source>
        <dbReference type="Google" id="ProtNLM"/>
    </source>
</evidence>
<evidence type="ECO:0000256" key="11">
    <source>
        <dbReference type="SAM" id="SignalP"/>
    </source>
</evidence>
<dbReference type="SMART" id="SM00202">
    <property type="entry name" value="SR"/>
    <property type="match status" value="1"/>
</dbReference>
<dbReference type="InterPro" id="IPR003598">
    <property type="entry name" value="Ig_sub2"/>
</dbReference>
<dbReference type="FunFam" id="3.10.250.10:FF:000006">
    <property type="entry name" value="neurotrypsin isoform X2"/>
    <property type="match status" value="1"/>
</dbReference>
<evidence type="ECO:0000256" key="1">
    <source>
        <dbReference type="ARBA" id="ARBA00004613"/>
    </source>
</evidence>
<keyword evidence="2" id="KW-0964">Secreted</keyword>
<keyword evidence="6" id="KW-0325">Glycoprotein</keyword>
<proteinExistence type="predicted"/>
<dbReference type="Pfam" id="PF13895">
    <property type="entry name" value="Ig_2"/>
    <property type="match status" value="2"/>
</dbReference>
<evidence type="ECO:0000256" key="7">
    <source>
        <dbReference type="ARBA" id="ARBA00023319"/>
    </source>
</evidence>
<reference evidence="14" key="1">
    <citation type="submission" date="2022-11" db="EMBL/GenBank/DDBJ databases">
        <title>Chromosome-level genome of Pogonophryne albipinna.</title>
        <authorList>
            <person name="Jo E."/>
        </authorList>
    </citation>
    <scope>NUCLEOTIDE SEQUENCE</scope>
    <source>
        <strain evidence="14">SGF0006</strain>
        <tissue evidence="14">Muscle</tissue>
    </source>
</reference>
<dbReference type="InterPro" id="IPR013783">
    <property type="entry name" value="Ig-like_fold"/>
</dbReference>
<dbReference type="Pfam" id="PF00530">
    <property type="entry name" value="SRCR"/>
    <property type="match status" value="1"/>
</dbReference>
<dbReference type="Proteomes" id="UP001219934">
    <property type="component" value="Unassembled WGS sequence"/>
</dbReference>